<dbReference type="GO" id="GO:0048513">
    <property type="term" value="P:animal organ development"/>
    <property type="evidence" value="ECO:0007669"/>
    <property type="project" value="UniProtKB-ARBA"/>
</dbReference>
<dbReference type="VEuPathDB" id="VectorBase:LOC119160975"/>
<feature type="disulfide bond" evidence="6">
    <location>
        <begin position="805"/>
        <end position="814"/>
    </location>
</feature>
<dbReference type="FunFam" id="2.10.25.10:FF:000173">
    <property type="entry name" value="Neurogenic locus notch protein 2"/>
    <property type="match status" value="2"/>
</dbReference>
<feature type="disulfide bond" evidence="6">
    <location>
        <begin position="766"/>
        <end position="775"/>
    </location>
</feature>
<feature type="domain" description="EGF-like" evidence="9">
    <location>
        <begin position="740"/>
        <end position="776"/>
    </location>
</feature>
<feature type="domain" description="EGF-like" evidence="9">
    <location>
        <begin position="171"/>
        <end position="210"/>
    </location>
</feature>
<reference evidence="10" key="2">
    <citation type="submission" date="2021-09" db="EMBL/GenBank/DDBJ databases">
        <authorList>
            <person name="Jia N."/>
            <person name="Wang J."/>
            <person name="Shi W."/>
            <person name="Du L."/>
            <person name="Sun Y."/>
            <person name="Zhan W."/>
            <person name="Jiang J."/>
            <person name="Wang Q."/>
            <person name="Zhang B."/>
            <person name="Ji P."/>
            <person name="Sakyi L.B."/>
            <person name="Cui X."/>
            <person name="Yuan T."/>
            <person name="Jiang B."/>
            <person name="Yang W."/>
            <person name="Lam T.T.-Y."/>
            <person name="Chang Q."/>
            <person name="Ding S."/>
            <person name="Wang X."/>
            <person name="Zhu J."/>
            <person name="Ruan X."/>
            <person name="Zhao L."/>
            <person name="Wei J."/>
            <person name="Que T."/>
            <person name="Du C."/>
            <person name="Cheng J."/>
            <person name="Dai P."/>
            <person name="Han X."/>
            <person name="Huang E."/>
            <person name="Gao Y."/>
            <person name="Liu J."/>
            <person name="Shao H."/>
            <person name="Ye R."/>
            <person name="Li L."/>
            <person name="Wei W."/>
            <person name="Wang X."/>
            <person name="Wang C."/>
            <person name="Huo Q."/>
            <person name="Li W."/>
            <person name="Guo W."/>
            <person name="Chen H."/>
            <person name="Chen S."/>
            <person name="Zhou L."/>
            <person name="Zhou L."/>
            <person name="Ni X."/>
            <person name="Tian J."/>
            <person name="Zhou Y."/>
            <person name="Sheng Y."/>
            <person name="Liu T."/>
            <person name="Pan Y."/>
            <person name="Xia L."/>
            <person name="Li J."/>
            <person name="Zhao F."/>
            <person name="Cao W."/>
        </authorList>
    </citation>
    <scope>NUCLEOTIDE SEQUENCE</scope>
    <source>
        <strain evidence="10">Rmic-2018</strain>
        <tissue evidence="10">Larvae</tissue>
    </source>
</reference>
<feature type="domain" description="EGF-like" evidence="9">
    <location>
        <begin position="248"/>
        <end position="287"/>
    </location>
</feature>
<feature type="domain" description="EGF-like" evidence="9">
    <location>
        <begin position="327"/>
        <end position="363"/>
    </location>
</feature>
<dbReference type="GO" id="GO:0005112">
    <property type="term" value="F:Notch binding"/>
    <property type="evidence" value="ECO:0007669"/>
    <property type="project" value="TreeGrafter"/>
</dbReference>
<protein>
    <submittedName>
        <fullName evidence="10">Uncharacterized protein</fullName>
    </submittedName>
</protein>
<feature type="disulfide bond" evidence="6">
    <location>
        <begin position="277"/>
        <end position="286"/>
    </location>
</feature>
<keyword evidence="5" id="KW-0325">Glycoprotein</keyword>
<dbReference type="InterPro" id="IPR013032">
    <property type="entry name" value="EGF-like_CS"/>
</dbReference>
<feature type="signal peptide" evidence="7">
    <location>
        <begin position="1"/>
        <end position="16"/>
    </location>
</feature>
<dbReference type="PROSITE" id="PS00022">
    <property type="entry name" value="EGF_1"/>
    <property type="match status" value="12"/>
</dbReference>
<dbReference type="Pfam" id="PF12661">
    <property type="entry name" value="hEGF"/>
    <property type="match status" value="2"/>
</dbReference>
<keyword evidence="2 7" id="KW-0732">Signal</keyword>
<dbReference type="PANTHER" id="PTHR12916">
    <property type="entry name" value="CYTOCHROME C OXIDASE POLYPEPTIDE VIC-2"/>
    <property type="match status" value="1"/>
</dbReference>
<feature type="domain" description="EGF-like" evidence="9">
    <location>
        <begin position="289"/>
        <end position="325"/>
    </location>
</feature>
<organism evidence="10 11">
    <name type="scientific">Rhipicephalus microplus</name>
    <name type="common">Cattle tick</name>
    <name type="synonym">Boophilus microplus</name>
    <dbReference type="NCBI Taxonomy" id="6941"/>
    <lineage>
        <taxon>Eukaryota</taxon>
        <taxon>Metazoa</taxon>
        <taxon>Ecdysozoa</taxon>
        <taxon>Arthropoda</taxon>
        <taxon>Chelicerata</taxon>
        <taxon>Arachnida</taxon>
        <taxon>Acari</taxon>
        <taxon>Parasitiformes</taxon>
        <taxon>Ixodida</taxon>
        <taxon>Ixodoidea</taxon>
        <taxon>Ixodidae</taxon>
        <taxon>Rhipicephalinae</taxon>
        <taxon>Rhipicephalus</taxon>
        <taxon>Boophilus</taxon>
    </lineage>
</organism>
<reference evidence="10" key="1">
    <citation type="journal article" date="2020" name="Cell">
        <title>Large-Scale Comparative Analyses of Tick Genomes Elucidate Their Genetic Diversity and Vector Capacities.</title>
        <authorList>
            <consortium name="Tick Genome and Microbiome Consortium (TIGMIC)"/>
            <person name="Jia N."/>
            <person name="Wang J."/>
            <person name="Shi W."/>
            <person name="Du L."/>
            <person name="Sun Y."/>
            <person name="Zhan W."/>
            <person name="Jiang J.F."/>
            <person name="Wang Q."/>
            <person name="Zhang B."/>
            <person name="Ji P."/>
            <person name="Bell-Sakyi L."/>
            <person name="Cui X.M."/>
            <person name="Yuan T.T."/>
            <person name="Jiang B.G."/>
            <person name="Yang W.F."/>
            <person name="Lam T.T."/>
            <person name="Chang Q.C."/>
            <person name="Ding S.J."/>
            <person name="Wang X.J."/>
            <person name="Zhu J.G."/>
            <person name="Ruan X.D."/>
            <person name="Zhao L."/>
            <person name="Wei J.T."/>
            <person name="Ye R.Z."/>
            <person name="Que T.C."/>
            <person name="Du C.H."/>
            <person name="Zhou Y.H."/>
            <person name="Cheng J.X."/>
            <person name="Dai P.F."/>
            <person name="Guo W.B."/>
            <person name="Han X.H."/>
            <person name="Huang E.J."/>
            <person name="Li L.F."/>
            <person name="Wei W."/>
            <person name="Gao Y.C."/>
            <person name="Liu J.Z."/>
            <person name="Shao H.Z."/>
            <person name="Wang X."/>
            <person name="Wang C.C."/>
            <person name="Yang T.C."/>
            <person name="Huo Q.B."/>
            <person name="Li W."/>
            <person name="Chen H.Y."/>
            <person name="Chen S.E."/>
            <person name="Zhou L.G."/>
            <person name="Ni X.B."/>
            <person name="Tian J.H."/>
            <person name="Sheng Y."/>
            <person name="Liu T."/>
            <person name="Pan Y.S."/>
            <person name="Xia L.Y."/>
            <person name="Li J."/>
            <person name="Zhao F."/>
            <person name="Cao W.C."/>
        </authorList>
    </citation>
    <scope>NUCLEOTIDE SEQUENCE</scope>
    <source>
        <strain evidence="10">Rmic-2018</strain>
    </source>
</reference>
<keyword evidence="4 6" id="KW-1015">Disulfide bond</keyword>
<feature type="disulfide bond" evidence="6">
    <location>
        <begin position="1050"/>
        <end position="1059"/>
    </location>
</feature>
<dbReference type="SMART" id="SM00282">
    <property type="entry name" value="LamG"/>
    <property type="match status" value="1"/>
</dbReference>
<dbReference type="PROSITE" id="PS01186">
    <property type="entry name" value="EGF_2"/>
    <property type="match status" value="12"/>
</dbReference>
<dbReference type="GO" id="GO:0005509">
    <property type="term" value="F:calcium ion binding"/>
    <property type="evidence" value="ECO:0007669"/>
    <property type="project" value="InterPro"/>
</dbReference>
<dbReference type="FunFam" id="2.10.25.10:FF:000208">
    <property type="entry name" value="Crumbs 2, cell polarity complex component"/>
    <property type="match status" value="1"/>
</dbReference>
<feature type="disulfide bond" evidence="6">
    <location>
        <begin position="353"/>
        <end position="362"/>
    </location>
</feature>
<feature type="domain" description="EGF-like" evidence="9">
    <location>
        <begin position="212"/>
        <end position="246"/>
    </location>
</feature>
<dbReference type="InterPro" id="IPR001881">
    <property type="entry name" value="EGF-like_Ca-bd_dom"/>
</dbReference>
<feature type="domain" description="Laminin G" evidence="8">
    <location>
        <begin position="862"/>
        <end position="1039"/>
    </location>
</feature>
<feature type="domain" description="EGF-like" evidence="9">
    <location>
        <begin position="638"/>
        <end position="674"/>
    </location>
</feature>
<dbReference type="FunFam" id="2.10.25.10:FF:000031">
    <property type="entry name" value="neurogenic locus notch homolog protein 3"/>
    <property type="match status" value="1"/>
</dbReference>
<dbReference type="PROSITE" id="PS01187">
    <property type="entry name" value="EGF_CA"/>
    <property type="match status" value="3"/>
</dbReference>
<dbReference type="SUPFAM" id="SSF57196">
    <property type="entry name" value="EGF/Laminin"/>
    <property type="match status" value="7"/>
</dbReference>
<accession>A0A9J6EEJ3</accession>
<evidence type="ECO:0000256" key="6">
    <source>
        <dbReference type="PROSITE-ProRule" id="PRU00076"/>
    </source>
</evidence>
<sequence length="1309" mass="143380">MLHCSLIMFMVMSISAELATCFLILTLCECSCRSDQWGAVCLCLPGYSGDLCELKDDLCVSSPCLNGGTCLGLVNDFVCKCESGWTGKHCERQHDPCRGANPCLHGTCHTLLGGRFHCQCLPGYSGELCERRNVCTADCINGTLFCHEPSWQCNCQHGGETCGRNAVVSAAPSPCSSRPCANNATCRLSELEPLGYVCACPLGLVGNHCEHDVDECVGHKCPNGMQCIDKLRGYECRCSDSRGVCGSLAQGCQTNPCVTAGSVCQETDELGSFHCECPRGYQGSRCSEDVDECAAHICEHDGLCRNKPGKFECFCRPGYTGTRCHIEVNECLSQPCFNGATCVDGVNEYKCICPGGYLGDHCEIDFNECASSPCMHGATCLDQEPRWKGQQGFSGTAESRAQPDCPTSASQGFEQLQFPHRWVEGTKRPSSLSPRISTNVQVQNFLRRSSTKAGSCSFESINVRQAAEMLTSSWWSVRQATIKNCWHQSGLSLMQDANEQEEHVMVSEQEEKKGTVIDSGVWTEVNGFRCNCPAGYEGTRCEIDIDECQSGPCLNGAGCLDLVNGVKAIGIFPNLTNSFVIGQFHTQLQVFVSVGETLKGYSSWNRNTSYVQTVEGNVCRYECNCTDTGFEGEHCERNIDDCYPGACHHGGTCEDRVRGFQCHCHEAYEGSSCEIDIPDCDPPRPSTPPCENGAACLERSNASLYHENYLGLFQSFSYATAAGYVCLCPPGFNGTRCENNIDDCPGHNCSVYGHCVDLVNAYRCECQAGYEGIDCGTEVNECEAYQPCRNGATCRDKVADYECTCADGYGDKNCSTLLLGCRKAPCLNDARCEPLLTDDGQHSYRCHCLPGFAGNTCQTVTTASLNNGSTWDLNVSVDQQREGFLDHHKLRMQFRTTLPAGLLARVTVDKSRVLLVTLSEGRVLVKSADDTVSLTVGEGLNNAEWNELNLEMSLGSIFVFLTEGGNATALWLGYDPVTPLVSVVLGSGQKQNRSGFIGCLREVWLDGVLQLPRDQGGLAEGCPREEQCVIDTCSGQGTCVDLWNQHECHCRRPYYGERCNNNPSVVHPSSGDESFLAARLHDGQLQVLLLSSSSGGAGATYVPKVLHPSKLRLDDGKLHFIQVWFNESWLGAAVDGQESLEPPMSGGSGYAIAPHIIYLGWLQPQSQPPLRRRRQVGSSSWLAELTDSVGNVDAFKGVLQDFRLWEKHFHPSDFVTSTSYMDTITVKVIEVLPKLRRLRPGTVPSIFPGCPKYFSQHKNVAREGPAEKRACIEAKALQNALQESLITHQEEEKKQRHLLFRGPFVHDYK</sequence>
<dbReference type="InterPro" id="IPR001791">
    <property type="entry name" value="Laminin_G"/>
</dbReference>
<feature type="domain" description="EGF-like" evidence="9">
    <location>
        <begin position="817"/>
        <end position="858"/>
    </location>
</feature>
<dbReference type="InterPro" id="IPR000742">
    <property type="entry name" value="EGF"/>
</dbReference>
<dbReference type="GO" id="GO:0007219">
    <property type="term" value="P:Notch signaling pathway"/>
    <property type="evidence" value="ECO:0007669"/>
    <property type="project" value="TreeGrafter"/>
</dbReference>
<dbReference type="InterPro" id="IPR000152">
    <property type="entry name" value="EGF-type_Asp/Asn_hydroxyl_site"/>
</dbReference>
<dbReference type="PRINTS" id="PR01983">
    <property type="entry name" value="NOTCH"/>
</dbReference>
<dbReference type="PROSITE" id="PS00010">
    <property type="entry name" value="ASX_HYDROXYL"/>
    <property type="match status" value="6"/>
</dbReference>
<dbReference type="Gene3D" id="2.10.25.10">
    <property type="entry name" value="Laminin"/>
    <property type="match status" value="16"/>
</dbReference>
<feature type="domain" description="EGF-like" evidence="9">
    <location>
        <begin position="1024"/>
        <end position="1060"/>
    </location>
</feature>
<evidence type="ECO:0000256" key="1">
    <source>
        <dbReference type="ARBA" id="ARBA00022536"/>
    </source>
</evidence>
<feature type="disulfide bond" evidence="6">
    <location>
        <begin position="728"/>
        <end position="737"/>
    </location>
</feature>
<evidence type="ECO:0000313" key="10">
    <source>
        <dbReference type="EMBL" id="KAH8032785.1"/>
    </source>
</evidence>
<dbReference type="SUPFAM" id="SSF49899">
    <property type="entry name" value="Concanavalin A-like lectins/glucanases"/>
    <property type="match status" value="2"/>
</dbReference>
<proteinExistence type="predicted"/>
<comment type="caution">
    <text evidence="10">The sequence shown here is derived from an EMBL/GenBank/DDBJ whole genome shotgun (WGS) entry which is preliminary data.</text>
</comment>
<dbReference type="CDD" id="cd00110">
    <property type="entry name" value="LamG"/>
    <property type="match status" value="1"/>
</dbReference>
<feature type="disulfide bond" evidence="6">
    <location>
        <begin position="315"/>
        <end position="324"/>
    </location>
</feature>
<dbReference type="PROSITE" id="PS50025">
    <property type="entry name" value="LAM_G_DOMAIN"/>
    <property type="match status" value="1"/>
</dbReference>
<dbReference type="EMBL" id="JABSTU010000004">
    <property type="protein sequence ID" value="KAH8032785.1"/>
    <property type="molecule type" value="Genomic_DNA"/>
</dbReference>
<dbReference type="Pfam" id="PF07645">
    <property type="entry name" value="EGF_CA"/>
    <property type="match status" value="1"/>
</dbReference>
<feature type="domain" description="EGF-like" evidence="9">
    <location>
        <begin position="676"/>
        <end position="738"/>
    </location>
</feature>
<feature type="domain" description="EGF-like" evidence="9">
    <location>
        <begin position="93"/>
        <end position="130"/>
    </location>
</feature>
<dbReference type="SMART" id="SM00179">
    <property type="entry name" value="EGF_CA"/>
    <property type="match status" value="13"/>
</dbReference>
<dbReference type="CDD" id="cd00054">
    <property type="entry name" value="EGF_CA"/>
    <property type="match status" value="8"/>
</dbReference>
<feature type="disulfide bond" evidence="6">
    <location>
        <begin position="848"/>
        <end position="857"/>
    </location>
</feature>
<evidence type="ECO:0000259" key="8">
    <source>
        <dbReference type="PROSITE" id="PS50025"/>
    </source>
</evidence>
<dbReference type="Proteomes" id="UP000821866">
    <property type="component" value="Chromosome 2"/>
</dbReference>
<dbReference type="InterPro" id="IPR049883">
    <property type="entry name" value="NOTCH1_EGF-like"/>
</dbReference>
<evidence type="ECO:0000256" key="5">
    <source>
        <dbReference type="ARBA" id="ARBA00023180"/>
    </source>
</evidence>
<feature type="disulfide bond" evidence="6">
    <location>
        <begin position="81"/>
        <end position="90"/>
    </location>
</feature>
<gene>
    <name evidence="10" type="ORF">HPB51_001863</name>
</gene>
<evidence type="ECO:0000256" key="4">
    <source>
        <dbReference type="ARBA" id="ARBA00023157"/>
    </source>
</evidence>
<dbReference type="InterPro" id="IPR013320">
    <property type="entry name" value="ConA-like_dom_sf"/>
</dbReference>
<evidence type="ECO:0000256" key="3">
    <source>
        <dbReference type="ARBA" id="ARBA00022737"/>
    </source>
</evidence>
<dbReference type="PRINTS" id="PR00010">
    <property type="entry name" value="EGFBLOOD"/>
</dbReference>
<dbReference type="Pfam" id="PF02210">
    <property type="entry name" value="Laminin_G_2"/>
    <property type="match status" value="1"/>
</dbReference>
<feature type="disulfide bond" evidence="6">
    <location>
        <begin position="664"/>
        <end position="673"/>
    </location>
</feature>
<feature type="domain" description="EGF-like" evidence="9">
    <location>
        <begin position="778"/>
        <end position="815"/>
    </location>
</feature>
<dbReference type="SMART" id="SM00181">
    <property type="entry name" value="EGF"/>
    <property type="match status" value="17"/>
</dbReference>
<evidence type="ECO:0000313" key="11">
    <source>
        <dbReference type="Proteomes" id="UP000821866"/>
    </source>
</evidence>
<evidence type="ECO:0000259" key="9">
    <source>
        <dbReference type="PROSITE" id="PS50026"/>
    </source>
</evidence>
<dbReference type="FunFam" id="2.10.25.10:FF:000472">
    <property type="entry name" value="Uncharacterized protein, isoform A"/>
    <property type="match status" value="2"/>
</dbReference>
<dbReference type="Pfam" id="PF00008">
    <property type="entry name" value="EGF"/>
    <property type="match status" value="6"/>
</dbReference>
<dbReference type="PROSITE" id="PS50026">
    <property type="entry name" value="EGF_3"/>
    <property type="match status" value="13"/>
</dbReference>
<comment type="caution">
    <text evidence="6">Lacks conserved residue(s) required for the propagation of feature annotation.</text>
</comment>
<evidence type="ECO:0000256" key="7">
    <source>
        <dbReference type="SAM" id="SignalP"/>
    </source>
</evidence>
<feature type="chain" id="PRO_5039925811" evidence="7">
    <location>
        <begin position="17"/>
        <end position="1309"/>
    </location>
</feature>
<keyword evidence="1 6" id="KW-0245">EGF-like domain</keyword>
<dbReference type="InterPro" id="IPR009030">
    <property type="entry name" value="Growth_fac_rcpt_cys_sf"/>
</dbReference>
<dbReference type="InterPro" id="IPR018097">
    <property type="entry name" value="EGF_Ca-bd_CS"/>
</dbReference>
<evidence type="ECO:0000256" key="2">
    <source>
        <dbReference type="ARBA" id="ARBA00022729"/>
    </source>
</evidence>
<name>A0A9J6EEJ3_RHIMP</name>
<feature type="domain" description="EGF-like" evidence="9">
    <location>
        <begin position="55"/>
        <end position="91"/>
    </location>
</feature>
<feature type="disulfide bond" evidence="6">
    <location>
        <begin position="120"/>
        <end position="129"/>
    </location>
</feature>
<dbReference type="Gene3D" id="2.60.120.200">
    <property type="match status" value="2"/>
</dbReference>
<keyword evidence="3" id="KW-0677">Repeat</keyword>
<keyword evidence="11" id="KW-1185">Reference proteome</keyword>
<feature type="disulfide bond" evidence="6">
    <location>
        <begin position="200"/>
        <end position="209"/>
    </location>
</feature>
<dbReference type="SUPFAM" id="SSF57184">
    <property type="entry name" value="Growth factor receptor domain"/>
    <property type="match status" value="2"/>
</dbReference>
<dbReference type="PANTHER" id="PTHR12916:SF4">
    <property type="entry name" value="UNINFLATABLE, ISOFORM C"/>
    <property type="match status" value="1"/>
</dbReference>